<dbReference type="Pfam" id="PF13377">
    <property type="entry name" value="Peripla_BP_3"/>
    <property type="match status" value="1"/>
</dbReference>
<dbReference type="Gene3D" id="3.40.50.2300">
    <property type="match status" value="2"/>
</dbReference>
<gene>
    <name evidence="7" type="ORF">D3H35_14075</name>
</gene>
<dbReference type="Pfam" id="PF00990">
    <property type="entry name" value="GGDEF"/>
    <property type="match status" value="1"/>
</dbReference>
<comment type="caution">
    <text evidence="7">The sequence shown here is derived from an EMBL/GenBank/DDBJ whole genome shotgun (WGS) entry which is preliminary data.</text>
</comment>
<dbReference type="SUPFAM" id="SSF53822">
    <property type="entry name" value="Periplasmic binding protein-like I"/>
    <property type="match status" value="1"/>
</dbReference>
<evidence type="ECO:0000259" key="6">
    <source>
        <dbReference type="PROSITE" id="PS50887"/>
    </source>
</evidence>
<feature type="domain" description="GGDEF" evidence="6">
    <location>
        <begin position="609"/>
        <end position="742"/>
    </location>
</feature>
<proteinExistence type="predicted"/>
<dbReference type="EMBL" id="QXJM01000039">
    <property type="protein sequence ID" value="RIE01904.1"/>
    <property type="molecule type" value="Genomic_DNA"/>
</dbReference>
<dbReference type="PROSITE" id="PS50113">
    <property type="entry name" value="PAC"/>
    <property type="match status" value="1"/>
</dbReference>
<keyword evidence="8" id="KW-1185">Reference proteome</keyword>
<keyword evidence="2" id="KW-0238">DNA-binding</keyword>
<dbReference type="AlphaFoldDB" id="A0A398CSH9"/>
<evidence type="ECO:0000313" key="7">
    <source>
        <dbReference type="EMBL" id="RIE01904.1"/>
    </source>
</evidence>
<evidence type="ECO:0000256" key="2">
    <source>
        <dbReference type="ARBA" id="ARBA00023125"/>
    </source>
</evidence>
<dbReference type="SUPFAM" id="SSF55073">
    <property type="entry name" value="Nucleotide cyclase"/>
    <property type="match status" value="1"/>
</dbReference>
<evidence type="ECO:0000256" key="1">
    <source>
        <dbReference type="ARBA" id="ARBA00023015"/>
    </source>
</evidence>
<dbReference type="PROSITE" id="PS50883">
    <property type="entry name" value="EAL"/>
    <property type="match status" value="1"/>
</dbReference>
<dbReference type="InterPro" id="IPR000160">
    <property type="entry name" value="GGDEF_dom"/>
</dbReference>
<dbReference type="InterPro" id="IPR013655">
    <property type="entry name" value="PAS_fold_3"/>
</dbReference>
<dbReference type="InterPro" id="IPR035965">
    <property type="entry name" value="PAS-like_dom_sf"/>
</dbReference>
<dbReference type="Pfam" id="PF08447">
    <property type="entry name" value="PAS_3"/>
    <property type="match status" value="1"/>
</dbReference>
<dbReference type="InterPro" id="IPR001633">
    <property type="entry name" value="EAL_dom"/>
</dbReference>
<dbReference type="OrthoDB" id="9759607at2"/>
<protein>
    <submittedName>
        <fullName evidence="7">EAL domain-containing protein</fullName>
    </submittedName>
</protein>
<name>A0A398CSH9_9BACL</name>
<accession>A0A398CSH9</accession>
<dbReference type="SUPFAM" id="SSF141868">
    <property type="entry name" value="EAL domain-like"/>
    <property type="match status" value="1"/>
</dbReference>
<evidence type="ECO:0000259" key="5">
    <source>
        <dbReference type="PROSITE" id="PS50883"/>
    </source>
</evidence>
<dbReference type="InterPro" id="IPR046335">
    <property type="entry name" value="LacI/GalR-like_sensor"/>
</dbReference>
<dbReference type="SMART" id="SM00086">
    <property type="entry name" value="PAC"/>
    <property type="match status" value="1"/>
</dbReference>
<organism evidence="7 8">
    <name type="scientific">Cohnella faecalis</name>
    <dbReference type="NCBI Taxonomy" id="2315694"/>
    <lineage>
        <taxon>Bacteria</taxon>
        <taxon>Bacillati</taxon>
        <taxon>Bacillota</taxon>
        <taxon>Bacilli</taxon>
        <taxon>Bacillales</taxon>
        <taxon>Paenibacillaceae</taxon>
        <taxon>Cohnella</taxon>
    </lineage>
</organism>
<evidence type="ECO:0000313" key="8">
    <source>
        <dbReference type="Proteomes" id="UP000266340"/>
    </source>
</evidence>
<dbReference type="InterPro" id="IPR001610">
    <property type="entry name" value="PAC"/>
</dbReference>
<dbReference type="GO" id="GO:0003677">
    <property type="term" value="F:DNA binding"/>
    <property type="evidence" value="ECO:0007669"/>
    <property type="project" value="UniProtKB-KW"/>
</dbReference>
<dbReference type="InterPro" id="IPR028082">
    <property type="entry name" value="Peripla_BP_I"/>
</dbReference>
<dbReference type="PROSITE" id="PS50887">
    <property type="entry name" value="GGDEF"/>
    <property type="match status" value="1"/>
</dbReference>
<dbReference type="CDD" id="cd01948">
    <property type="entry name" value="EAL"/>
    <property type="match status" value="1"/>
</dbReference>
<keyword evidence="3" id="KW-0804">Transcription</keyword>
<dbReference type="SUPFAM" id="SSF55785">
    <property type="entry name" value="PYP-like sensor domain (PAS domain)"/>
    <property type="match status" value="1"/>
</dbReference>
<dbReference type="SMART" id="SM00267">
    <property type="entry name" value="GGDEF"/>
    <property type="match status" value="1"/>
</dbReference>
<dbReference type="PANTHER" id="PTHR44757">
    <property type="entry name" value="DIGUANYLATE CYCLASE DGCP"/>
    <property type="match status" value="1"/>
</dbReference>
<dbReference type="SMART" id="SM00052">
    <property type="entry name" value="EAL"/>
    <property type="match status" value="1"/>
</dbReference>
<dbReference type="CDD" id="cd06267">
    <property type="entry name" value="PBP1_LacI_sugar_binding-like"/>
    <property type="match status" value="1"/>
</dbReference>
<dbReference type="FunFam" id="3.30.70.270:FF:000001">
    <property type="entry name" value="Diguanylate cyclase domain protein"/>
    <property type="match status" value="1"/>
</dbReference>
<dbReference type="InterPro" id="IPR043128">
    <property type="entry name" value="Rev_trsase/Diguanyl_cyclase"/>
</dbReference>
<dbReference type="Gene3D" id="3.20.20.450">
    <property type="entry name" value="EAL domain"/>
    <property type="match status" value="1"/>
</dbReference>
<feature type="domain" description="EAL" evidence="5">
    <location>
        <begin position="751"/>
        <end position="1004"/>
    </location>
</feature>
<dbReference type="Gene3D" id="3.30.70.270">
    <property type="match status" value="1"/>
</dbReference>
<dbReference type="NCBIfam" id="TIGR00254">
    <property type="entry name" value="GGDEF"/>
    <property type="match status" value="1"/>
</dbReference>
<feature type="domain" description="PAC" evidence="4">
    <location>
        <begin position="525"/>
        <end position="577"/>
    </location>
</feature>
<dbReference type="InterPro" id="IPR052155">
    <property type="entry name" value="Biofilm_reg_signaling"/>
</dbReference>
<evidence type="ECO:0000256" key="3">
    <source>
        <dbReference type="ARBA" id="ARBA00023163"/>
    </source>
</evidence>
<keyword evidence="1" id="KW-0805">Transcription regulation</keyword>
<dbReference type="Pfam" id="PF00563">
    <property type="entry name" value="EAL"/>
    <property type="match status" value="1"/>
</dbReference>
<dbReference type="CDD" id="cd00130">
    <property type="entry name" value="PAS"/>
    <property type="match status" value="1"/>
</dbReference>
<dbReference type="InterPro" id="IPR000014">
    <property type="entry name" value="PAS"/>
</dbReference>
<dbReference type="RefSeq" id="WP_119149954.1">
    <property type="nucleotide sequence ID" value="NZ_JBHSOV010000020.1"/>
</dbReference>
<dbReference type="PANTHER" id="PTHR44757:SF2">
    <property type="entry name" value="BIOFILM ARCHITECTURE MAINTENANCE PROTEIN MBAA"/>
    <property type="match status" value="1"/>
</dbReference>
<dbReference type="Proteomes" id="UP000266340">
    <property type="component" value="Unassembled WGS sequence"/>
</dbReference>
<dbReference type="InterPro" id="IPR029787">
    <property type="entry name" value="Nucleotide_cyclase"/>
</dbReference>
<dbReference type="InterPro" id="IPR035919">
    <property type="entry name" value="EAL_sf"/>
</dbReference>
<sequence length="1012" mass="111684">MGKPFRIGVVAQRLDGEYYGKVLASILKAVHSRNGQLIAVEIADDDLETASTERPVSFQLADAWILIMPTAGDALLQRFGQSGKPVVCVGFPPPGDEYAVLVDGRGGMKKAVLHLLDHGHRRIAFVGQREQYDLYERYIGYVEALAERGIPVDPELVRSASDNLFEGGMKAVEGLLLEGIDFTAIAAGTDLNAIGAIGALRKGGLSVPGDVSVTGFDDISQSAIHIPPLTTLRQSFDQLGERAVGKAFELLEYGATPFRVDYVPVAFVPRSSCGCVQNFEVNREELVRTRQSLSDLRTTIHQVTNSYFRMTNGLIQGIKSESIHIASLYWDSSHWGCLALWETDAGGGRSLVVRQTFSRRGEPVPREGERCALEQFPPAEWLPPSAGPGKDELVIVHPIRSELQEWGYLVMVGPFSPANHYAASDMSRQSCLILAVTLEREKLWGRIRSMAEKLEVVSRTTNDGIWDWDLGTNRIEWNLGMDKVLSRSSAKLTDKPISFLRLIHPSDSVKVREALAPPYPEGRPLQLEFRIRGQEGNDIWLYMAGDIIRNDEGRAVRMIGSVTDITEKKAAEAEIMRLAYHDALTGLPNRLLFRERLKEAIVQAKKAGGKLFVLMIDLDRFKIINDTLGHQAGDRLLCKVAATLQATLGAKDTISRLGGDEFIVLLPRAKALEDVRRITELMLKQLEQPFMLAGQELYVSASIGTSMYPDQAGDADTLVKYADMAMYQAKANGGSGMRVYTPDLGTQNAERFEMEKGLHKALEREQFRLVFQPQIALGTGAVYGAEALVRWESEDRVIPPCEFIPLAEDTGLVVPIGLWVLRQACAEARRWADAGMAELVVSVNLSAQQLETNDFPATVRKVLEETGVAPNRLCLEITEYSAVQNLDRCIKLLKELTDIGVIIAIDDFGTGQSPLVLLKRFPVQTIKIDPSFVRDMSEDSGGEAIVRAVIAMSHSLGLTVTAEGVETEEQLEILHRMECDRIQGYYTGRPMASDAFVAYYRGVASGVSSWES</sequence>
<dbReference type="CDD" id="cd01949">
    <property type="entry name" value="GGDEF"/>
    <property type="match status" value="1"/>
</dbReference>
<dbReference type="InterPro" id="IPR000700">
    <property type="entry name" value="PAS-assoc_C"/>
</dbReference>
<reference evidence="7 8" key="1">
    <citation type="submission" date="2018-09" db="EMBL/GenBank/DDBJ databases">
        <title>Cohnella cavernae sp. nov., isolated from a karst cave.</title>
        <authorList>
            <person name="Zhu H."/>
        </authorList>
    </citation>
    <scope>NUCLEOTIDE SEQUENCE [LARGE SCALE GENOMIC DNA]</scope>
    <source>
        <strain evidence="7 8">K2E09-144</strain>
    </source>
</reference>
<dbReference type="NCBIfam" id="TIGR00229">
    <property type="entry name" value="sensory_box"/>
    <property type="match status" value="1"/>
</dbReference>
<evidence type="ECO:0000259" key="4">
    <source>
        <dbReference type="PROSITE" id="PS50113"/>
    </source>
</evidence>
<dbReference type="Gene3D" id="3.30.450.20">
    <property type="entry name" value="PAS domain"/>
    <property type="match status" value="1"/>
</dbReference>